<feature type="region of interest" description="Disordered" evidence="7">
    <location>
        <begin position="1"/>
        <end position="25"/>
    </location>
</feature>
<evidence type="ECO:0000313" key="10">
    <source>
        <dbReference type="Proteomes" id="UP000664940"/>
    </source>
</evidence>
<dbReference type="InterPro" id="IPR050205">
    <property type="entry name" value="CDPK_Ser/Thr_kinases"/>
</dbReference>
<keyword evidence="2" id="KW-0723">Serine/threonine-protein kinase</keyword>
<dbReference type="Proteomes" id="UP000664940">
    <property type="component" value="Unassembled WGS sequence"/>
</dbReference>
<proteinExistence type="inferred from homology"/>
<dbReference type="GO" id="GO:0004674">
    <property type="term" value="F:protein serine/threonine kinase activity"/>
    <property type="evidence" value="ECO:0007669"/>
    <property type="project" value="UniProtKB-KW"/>
</dbReference>
<keyword evidence="6" id="KW-0067">ATP-binding</keyword>
<keyword evidence="3" id="KW-0808">Transferase</keyword>
<keyword evidence="5 9" id="KW-0418">Kinase</keyword>
<gene>
    <name evidence="9" type="ORF">HJG60_016645</name>
</gene>
<reference evidence="9 10" key="1">
    <citation type="journal article" date="2020" name="Nature">
        <title>Six reference-quality genomes reveal evolution of bat adaptations.</title>
        <authorList>
            <person name="Jebb D."/>
            <person name="Huang Z."/>
            <person name="Pippel M."/>
            <person name="Hughes G.M."/>
            <person name="Lavrichenko K."/>
            <person name="Devanna P."/>
            <person name="Winkler S."/>
            <person name="Jermiin L.S."/>
            <person name="Skirmuntt E.C."/>
            <person name="Katzourakis A."/>
            <person name="Burkitt-Gray L."/>
            <person name="Ray D.A."/>
            <person name="Sullivan K.A.M."/>
            <person name="Roscito J.G."/>
            <person name="Kirilenko B.M."/>
            <person name="Davalos L.M."/>
            <person name="Corthals A.P."/>
            <person name="Power M.L."/>
            <person name="Jones G."/>
            <person name="Ransome R.D."/>
            <person name="Dechmann D.K.N."/>
            <person name="Locatelli A.G."/>
            <person name="Puechmaille S.J."/>
            <person name="Fedrigo O."/>
            <person name="Jarvis E.D."/>
            <person name="Hiller M."/>
            <person name="Vernes S.C."/>
            <person name="Myers E.W."/>
            <person name="Teeling E.C."/>
        </authorList>
    </citation>
    <scope>NUCLEOTIDE SEQUENCE [LARGE SCALE GENOMIC DNA]</scope>
    <source>
        <strain evidence="9">Bat1K_MPI-CBG_1</strain>
    </source>
</reference>
<dbReference type="AlphaFoldDB" id="A0A834E6R9"/>
<evidence type="ECO:0000256" key="2">
    <source>
        <dbReference type="ARBA" id="ARBA00022527"/>
    </source>
</evidence>
<comment type="caution">
    <text evidence="9">The sequence shown here is derived from an EMBL/GenBank/DDBJ whole genome shotgun (WGS) entry which is preliminary data.</text>
</comment>
<evidence type="ECO:0000256" key="1">
    <source>
        <dbReference type="ARBA" id="ARBA00006692"/>
    </source>
</evidence>
<evidence type="ECO:0000313" key="9">
    <source>
        <dbReference type="EMBL" id="KAF6106016.1"/>
    </source>
</evidence>
<accession>A0A834E6R9</accession>
<evidence type="ECO:0000256" key="7">
    <source>
        <dbReference type="SAM" id="MobiDB-lite"/>
    </source>
</evidence>
<organism evidence="9 10">
    <name type="scientific">Phyllostomus discolor</name>
    <name type="common">pale spear-nosed bat</name>
    <dbReference type="NCBI Taxonomy" id="89673"/>
    <lineage>
        <taxon>Eukaryota</taxon>
        <taxon>Metazoa</taxon>
        <taxon>Chordata</taxon>
        <taxon>Craniata</taxon>
        <taxon>Vertebrata</taxon>
        <taxon>Euteleostomi</taxon>
        <taxon>Mammalia</taxon>
        <taxon>Eutheria</taxon>
        <taxon>Laurasiatheria</taxon>
        <taxon>Chiroptera</taxon>
        <taxon>Yangochiroptera</taxon>
        <taxon>Phyllostomidae</taxon>
        <taxon>Phyllostominae</taxon>
        <taxon>Phyllostomus</taxon>
    </lineage>
</organism>
<evidence type="ECO:0000256" key="4">
    <source>
        <dbReference type="ARBA" id="ARBA00022741"/>
    </source>
</evidence>
<dbReference type="GO" id="GO:0005524">
    <property type="term" value="F:ATP binding"/>
    <property type="evidence" value="ECO:0007669"/>
    <property type="project" value="UniProtKB-KW"/>
</dbReference>
<keyword evidence="4" id="KW-0547">Nucleotide-binding</keyword>
<dbReference type="InterPro" id="IPR000719">
    <property type="entry name" value="Prot_kinase_dom"/>
</dbReference>
<dbReference type="PANTHER" id="PTHR24349">
    <property type="entry name" value="SERINE/THREONINE-PROTEIN KINASE"/>
    <property type="match status" value="1"/>
</dbReference>
<comment type="similarity">
    <text evidence="1">Belongs to the protein kinase superfamily. CAMK Ser/Thr protein kinase family.</text>
</comment>
<dbReference type="Pfam" id="PF00069">
    <property type="entry name" value="Pkinase"/>
    <property type="match status" value="1"/>
</dbReference>
<dbReference type="EMBL" id="JABVXQ010000006">
    <property type="protein sequence ID" value="KAF6106016.1"/>
    <property type="molecule type" value="Genomic_DNA"/>
</dbReference>
<feature type="domain" description="Protein kinase" evidence="8">
    <location>
        <begin position="32"/>
        <end position="106"/>
    </location>
</feature>
<dbReference type="SUPFAM" id="SSF56112">
    <property type="entry name" value="Protein kinase-like (PK-like)"/>
    <property type="match status" value="1"/>
</dbReference>
<feature type="region of interest" description="Disordered" evidence="7">
    <location>
        <begin position="161"/>
        <end position="203"/>
    </location>
</feature>
<evidence type="ECO:0000256" key="3">
    <source>
        <dbReference type="ARBA" id="ARBA00022679"/>
    </source>
</evidence>
<feature type="region of interest" description="Disordered" evidence="7">
    <location>
        <begin position="106"/>
        <end position="129"/>
    </location>
</feature>
<protein>
    <submittedName>
        <fullName evidence="9">Ribosomal protein S6 kinase A4</fullName>
    </submittedName>
</protein>
<dbReference type="InterPro" id="IPR011009">
    <property type="entry name" value="Kinase-like_dom_sf"/>
</dbReference>
<evidence type="ECO:0000256" key="5">
    <source>
        <dbReference type="ARBA" id="ARBA00022777"/>
    </source>
</evidence>
<sequence>MNGPGGGLRSQPPGLPGPAAGAGLTFPPIPQYMMLSGQVPFQGASGQGGQSQAAEIMRKIREGRFSLDGEAWQNVSEEAKELVRGLLTVDPAKRLKLEGLRDSSWLQDGSARSSPPLRTPDVLESSGPAVRSGLNATFMAFNRGKREGFFLKSVENAPLAKRRKQKLRSAATSRLVSPVPAAPGKTPGSKGAPRRANGPLPSS</sequence>
<evidence type="ECO:0000256" key="6">
    <source>
        <dbReference type="ARBA" id="ARBA00022840"/>
    </source>
</evidence>
<name>A0A834E6R9_9CHIR</name>
<dbReference type="Gene3D" id="1.10.510.10">
    <property type="entry name" value="Transferase(Phosphotransferase) domain 1"/>
    <property type="match status" value="1"/>
</dbReference>
<evidence type="ECO:0000259" key="8">
    <source>
        <dbReference type="Pfam" id="PF00069"/>
    </source>
</evidence>